<dbReference type="HOGENOM" id="CLU_1430196_0_0_1"/>
<feature type="signal peptide" evidence="2">
    <location>
        <begin position="1"/>
        <end position="16"/>
    </location>
</feature>
<dbReference type="Proteomes" id="UP000007015">
    <property type="component" value="Chromosome 5"/>
</dbReference>
<sequence length="190" mass="21707">MRLLLCHFDRLGVVLAAAEFVFTEPYSKRLMLRLRLRGEVLHGSSGVTLEQGHAVEFAVHDRLYNAHRCLLLLLRRCHHLLSLTAVVIACYCFRKVGGEGGFLYSHRCLLRPPMAANNLIAVGYPRRVIGHSALGAVCPCSGRLVMRRSAYSAKSRRRRHRSSARNGEEEMEKRRRWRIPGGTCEEEERR</sequence>
<name>A2Y3B2_ORYSI</name>
<protein>
    <submittedName>
        <fullName evidence="3">Uncharacterized protein</fullName>
    </submittedName>
</protein>
<evidence type="ECO:0000313" key="4">
    <source>
        <dbReference type="Proteomes" id="UP000007015"/>
    </source>
</evidence>
<dbReference type="Gramene" id="BGIOSGA018280-TA">
    <property type="protein sequence ID" value="BGIOSGA018280-PA"/>
    <property type="gene ID" value="BGIOSGA018280"/>
</dbReference>
<dbReference type="STRING" id="39946.A2Y3B2"/>
<dbReference type="AlphaFoldDB" id="A2Y3B2"/>
<keyword evidence="4" id="KW-1185">Reference proteome</keyword>
<keyword evidence="2" id="KW-0732">Signal</keyword>
<dbReference type="EMBL" id="CM000130">
    <property type="protein sequence ID" value="EAY97572.1"/>
    <property type="molecule type" value="Genomic_DNA"/>
</dbReference>
<feature type="region of interest" description="Disordered" evidence="1">
    <location>
        <begin position="151"/>
        <end position="176"/>
    </location>
</feature>
<proteinExistence type="predicted"/>
<organism evidence="3 4">
    <name type="scientific">Oryza sativa subsp. indica</name>
    <name type="common">Rice</name>
    <dbReference type="NCBI Taxonomy" id="39946"/>
    <lineage>
        <taxon>Eukaryota</taxon>
        <taxon>Viridiplantae</taxon>
        <taxon>Streptophyta</taxon>
        <taxon>Embryophyta</taxon>
        <taxon>Tracheophyta</taxon>
        <taxon>Spermatophyta</taxon>
        <taxon>Magnoliopsida</taxon>
        <taxon>Liliopsida</taxon>
        <taxon>Poales</taxon>
        <taxon>Poaceae</taxon>
        <taxon>BOP clade</taxon>
        <taxon>Oryzoideae</taxon>
        <taxon>Oryzeae</taxon>
        <taxon>Oryzinae</taxon>
        <taxon>Oryza</taxon>
        <taxon>Oryza sativa</taxon>
    </lineage>
</organism>
<feature type="compositionally biased region" description="Basic residues" evidence="1">
    <location>
        <begin position="154"/>
        <end position="163"/>
    </location>
</feature>
<evidence type="ECO:0000256" key="2">
    <source>
        <dbReference type="SAM" id="SignalP"/>
    </source>
</evidence>
<gene>
    <name evidence="3" type="ORF">OsI_19501</name>
</gene>
<evidence type="ECO:0000313" key="3">
    <source>
        <dbReference type="EMBL" id="EAY97572.1"/>
    </source>
</evidence>
<accession>A2Y3B2</accession>
<feature type="chain" id="PRO_5002649997" evidence="2">
    <location>
        <begin position="17"/>
        <end position="190"/>
    </location>
</feature>
<evidence type="ECO:0000256" key="1">
    <source>
        <dbReference type="SAM" id="MobiDB-lite"/>
    </source>
</evidence>
<reference evidence="3 4" key="1">
    <citation type="journal article" date="2005" name="PLoS Biol.">
        <title>The genomes of Oryza sativa: a history of duplications.</title>
        <authorList>
            <person name="Yu J."/>
            <person name="Wang J."/>
            <person name="Lin W."/>
            <person name="Li S."/>
            <person name="Li H."/>
            <person name="Zhou J."/>
            <person name="Ni P."/>
            <person name="Dong W."/>
            <person name="Hu S."/>
            <person name="Zeng C."/>
            <person name="Zhang J."/>
            <person name="Zhang Y."/>
            <person name="Li R."/>
            <person name="Xu Z."/>
            <person name="Li S."/>
            <person name="Li X."/>
            <person name="Zheng H."/>
            <person name="Cong L."/>
            <person name="Lin L."/>
            <person name="Yin J."/>
            <person name="Geng J."/>
            <person name="Li G."/>
            <person name="Shi J."/>
            <person name="Liu J."/>
            <person name="Lv H."/>
            <person name="Li J."/>
            <person name="Wang J."/>
            <person name="Deng Y."/>
            <person name="Ran L."/>
            <person name="Shi X."/>
            <person name="Wang X."/>
            <person name="Wu Q."/>
            <person name="Li C."/>
            <person name="Ren X."/>
            <person name="Wang J."/>
            <person name="Wang X."/>
            <person name="Li D."/>
            <person name="Liu D."/>
            <person name="Zhang X."/>
            <person name="Ji Z."/>
            <person name="Zhao W."/>
            <person name="Sun Y."/>
            <person name="Zhang Z."/>
            <person name="Bao J."/>
            <person name="Han Y."/>
            <person name="Dong L."/>
            <person name="Ji J."/>
            <person name="Chen P."/>
            <person name="Wu S."/>
            <person name="Liu J."/>
            <person name="Xiao Y."/>
            <person name="Bu D."/>
            <person name="Tan J."/>
            <person name="Yang L."/>
            <person name="Ye C."/>
            <person name="Zhang J."/>
            <person name="Xu J."/>
            <person name="Zhou Y."/>
            <person name="Yu Y."/>
            <person name="Zhang B."/>
            <person name="Zhuang S."/>
            <person name="Wei H."/>
            <person name="Liu B."/>
            <person name="Lei M."/>
            <person name="Yu H."/>
            <person name="Li Y."/>
            <person name="Xu H."/>
            <person name="Wei S."/>
            <person name="He X."/>
            <person name="Fang L."/>
            <person name="Zhang Z."/>
            <person name="Zhang Y."/>
            <person name="Huang X."/>
            <person name="Su Z."/>
            <person name="Tong W."/>
            <person name="Li J."/>
            <person name="Tong Z."/>
            <person name="Li S."/>
            <person name="Ye J."/>
            <person name="Wang L."/>
            <person name="Fang L."/>
            <person name="Lei T."/>
            <person name="Chen C."/>
            <person name="Chen H."/>
            <person name="Xu Z."/>
            <person name="Li H."/>
            <person name="Huang H."/>
            <person name="Zhang F."/>
            <person name="Xu H."/>
            <person name="Li N."/>
            <person name="Zhao C."/>
            <person name="Li S."/>
            <person name="Dong L."/>
            <person name="Huang Y."/>
            <person name="Li L."/>
            <person name="Xi Y."/>
            <person name="Qi Q."/>
            <person name="Li W."/>
            <person name="Zhang B."/>
            <person name="Hu W."/>
            <person name="Zhang Y."/>
            <person name="Tian X."/>
            <person name="Jiao Y."/>
            <person name="Liang X."/>
            <person name="Jin J."/>
            <person name="Gao L."/>
            <person name="Zheng W."/>
            <person name="Hao B."/>
            <person name="Liu S."/>
            <person name="Wang W."/>
            <person name="Yuan L."/>
            <person name="Cao M."/>
            <person name="McDermott J."/>
            <person name="Samudrala R."/>
            <person name="Wang J."/>
            <person name="Wong G.K."/>
            <person name="Yang H."/>
        </authorList>
    </citation>
    <scope>NUCLEOTIDE SEQUENCE [LARGE SCALE GENOMIC DNA]</scope>
    <source>
        <strain evidence="4">cv. 93-11</strain>
    </source>
</reference>